<protein>
    <submittedName>
        <fullName evidence="1">Uncharacterized protein</fullName>
    </submittedName>
</protein>
<dbReference type="Proteomes" id="UP000823941">
    <property type="component" value="Chromosome 25"/>
</dbReference>
<evidence type="ECO:0000313" key="1">
    <source>
        <dbReference type="EMBL" id="KAG7297753.1"/>
    </source>
</evidence>
<organism evidence="1 2">
    <name type="scientific">Plutella xylostella</name>
    <name type="common">Diamondback moth</name>
    <name type="synonym">Plutella maculipennis</name>
    <dbReference type="NCBI Taxonomy" id="51655"/>
    <lineage>
        <taxon>Eukaryota</taxon>
        <taxon>Metazoa</taxon>
        <taxon>Ecdysozoa</taxon>
        <taxon>Arthropoda</taxon>
        <taxon>Hexapoda</taxon>
        <taxon>Insecta</taxon>
        <taxon>Pterygota</taxon>
        <taxon>Neoptera</taxon>
        <taxon>Endopterygota</taxon>
        <taxon>Lepidoptera</taxon>
        <taxon>Glossata</taxon>
        <taxon>Ditrysia</taxon>
        <taxon>Yponomeutoidea</taxon>
        <taxon>Plutellidae</taxon>
        <taxon>Plutella</taxon>
    </lineage>
</organism>
<reference evidence="1 2" key="1">
    <citation type="submission" date="2021-06" db="EMBL/GenBank/DDBJ databases">
        <title>A haploid diamondback moth (Plutella xylostella L.) genome assembly resolves 31 chromosomes and identifies a diamide resistance mutation.</title>
        <authorList>
            <person name="Ward C.M."/>
            <person name="Perry K.D."/>
            <person name="Baker G."/>
            <person name="Powis K."/>
            <person name="Heckel D.G."/>
            <person name="Baxter S.W."/>
        </authorList>
    </citation>
    <scope>NUCLEOTIDE SEQUENCE [LARGE SCALE GENOMIC DNA]</scope>
    <source>
        <strain evidence="1 2">LV</strain>
        <tissue evidence="1">Single pupa</tissue>
    </source>
</reference>
<name>A0ABQ7PYE5_PLUXY</name>
<keyword evidence="2" id="KW-1185">Reference proteome</keyword>
<gene>
    <name evidence="1" type="ORF">JYU34_018477</name>
</gene>
<sequence length="117" mass="13584">MKNLRALNTLGEPTDSWDTLIIYMVVSKLDAVTEREWEQHKVSTLSQAGDSKPGLKVDDLLKFLGKHHFTTLLFRDEHLRQLQAAPQALLYTLRETWWPVRGRDAARRTVHRCTSTR</sequence>
<dbReference type="EMBL" id="JAHIBW010000025">
    <property type="protein sequence ID" value="KAG7297753.1"/>
    <property type="molecule type" value="Genomic_DNA"/>
</dbReference>
<comment type="caution">
    <text evidence="1">The sequence shown here is derived from an EMBL/GenBank/DDBJ whole genome shotgun (WGS) entry which is preliminary data.</text>
</comment>
<evidence type="ECO:0000313" key="2">
    <source>
        <dbReference type="Proteomes" id="UP000823941"/>
    </source>
</evidence>
<accession>A0ABQ7PYE5</accession>
<proteinExistence type="predicted"/>